<evidence type="ECO:0000256" key="3">
    <source>
        <dbReference type="ARBA" id="ARBA00022692"/>
    </source>
</evidence>
<evidence type="ECO:0000256" key="2">
    <source>
        <dbReference type="ARBA" id="ARBA00022475"/>
    </source>
</evidence>
<keyword evidence="8" id="KW-1185">Reference proteome</keyword>
<name>A0ABS7YI95_9VIBR</name>
<evidence type="ECO:0000256" key="4">
    <source>
        <dbReference type="ARBA" id="ARBA00022989"/>
    </source>
</evidence>
<evidence type="ECO:0000313" key="7">
    <source>
        <dbReference type="EMBL" id="MCA2015073.1"/>
    </source>
</evidence>
<feature type="transmembrane region" description="Helical" evidence="6">
    <location>
        <begin position="147"/>
        <end position="172"/>
    </location>
</feature>
<proteinExistence type="predicted"/>
<protein>
    <submittedName>
        <fullName evidence="7">LysE/ArgO family amino acid transporter</fullName>
    </submittedName>
</protein>
<comment type="caution">
    <text evidence="7">The sequence shown here is derived from an EMBL/GenBank/DDBJ whole genome shotgun (WGS) entry which is preliminary data.</text>
</comment>
<reference evidence="8" key="1">
    <citation type="submission" date="2023-07" db="EMBL/GenBank/DDBJ databases">
        <title>Molecular identification of indigenous halophilic bacteria isolated from red sea cost, biodegradation of synthetic dyes and assessment of degraded metabolite toxicity.</title>
        <authorList>
            <person name="Chaieb K."/>
            <person name="Altayb H.N."/>
        </authorList>
    </citation>
    <scope>NUCLEOTIDE SEQUENCE [LARGE SCALE GENOMIC DNA]</scope>
    <source>
        <strain evidence="8">K20</strain>
    </source>
</reference>
<keyword evidence="5 6" id="KW-0472">Membrane</keyword>
<comment type="subcellular location">
    <subcellularLocation>
        <location evidence="1">Cell membrane</location>
        <topology evidence="1">Multi-pass membrane protein</topology>
    </subcellularLocation>
</comment>
<accession>A0ABS7YI95</accession>
<evidence type="ECO:0000256" key="6">
    <source>
        <dbReference type="SAM" id="Phobius"/>
    </source>
</evidence>
<keyword evidence="3 6" id="KW-0812">Transmembrane</keyword>
<evidence type="ECO:0000256" key="1">
    <source>
        <dbReference type="ARBA" id="ARBA00004651"/>
    </source>
</evidence>
<keyword evidence="4 6" id="KW-1133">Transmembrane helix</keyword>
<dbReference type="PANTHER" id="PTHR30086">
    <property type="entry name" value="ARGININE EXPORTER PROTEIN ARGO"/>
    <property type="match status" value="1"/>
</dbReference>
<dbReference type="Pfam" id="PF01810">
    <property type="entry name" value="LysE"/>
    <property type="match status" value="1"/>
</dbReference>
<dbReference type="RefSeq" id="WP_225249539.1">
    <property type="nucleotide sequence ID" value="NZ_JAIWIU010000015.1"/>
</dbReference>
<feature type="transmembrane region" description="Helical" evidence="6">
    <location>
        <begin position="184"/>
        <end position="207"/>
    </location>
</feature>
<dbReference type="EMBL" id="JAIWIU010000015">
    <property type="protein sequence ID" value="MCA2015073.1"/>
    <property type="molecule type" value="Genomic_DNA"/>
</dbReference>
<dbReference type="Proteomes" id="UP001199044">
    <property type="component" value="Unassembled WGS sequence"/>
</dbReference>
<dbReference type="PANTHER" id="PTHR30086:SF20">
    <property type="entry name" value="ARGININE EXPORTER PROTEIN ARGO-RELATED"/>
    <property type="match status" value="1"/>
</dbReference>
<evidence type="ECO:0000313" key="8">
    <source>
        <dbReference type="Proteomes" id="UP001199044"/>
    </source>
</evidence>
<gene>
    <name evidence="7" type="ORF">LDJ79_03060</name>
</gene>
<organism evidence="7 8">
    <name type="scientific">Vibrio tritonius</name>
    <dbReference type="NCBI Taxonomy" id="1435069"/>
    <lineage>
        <taxon>Bacteria</taxon>
        <taxon>Pseudomonadati</taxon>
        <taxon>Pseudomonadota</taxon>
        <taxon>Gammaproteobacteria</taxon>
        <taxon>Vibrionales</taxon>
        <taxon>Vibrionaceae</taxon>
        <taxon>Vibrio</taxon>
    </lineage>
</organism>
<sequence length="208" mass="22193">MLVSSLATGFTTGAGLIVCIGSQNAFVLRQGLLRSHTAMVATVCIVSDVFLIFCGLSGLGFIVKQWPGVIDVVRYAGAAFLAVNAYGAAKRAWQGSGVLDPSTTQGGSLKQLLLTCLGYTWLNPHVYLDTVVMLGSLSLHYDGDEKWHFGAGAMLASAVWFIAITYGARLLLPLFHNPNAWRILDGLIALMMAYLSVTLLVMPLAVIA</sequence>
<keyword evidence="2" id="KW-1003">Cell membrane</keyword>
<feature type="transmembrane region" description="Helical" evidence="6">
    <location>
        <begin position="6"/>
        <end position="28"/>
    </location>
</feature>
<dbReference type="InterPro" id="IPR001123">
    <property type="entry name" value="LeuE-type"/>
</dbReference>
<feature type="transmembrane region" description="Helical" evidence="6">
    <location>
        <begin position="40"/>
        <end position="63"/>
    </location>
</feature>
<evidence type="ECO:0000256" key="5">
    <source>
        <dbReference type="ARBA" id="ARBA00023136"/>
    </source>
</evidence>